<dbReference type="InterPro" id="IPR036047">
    <property type="entry name" value="F-box-like_dom_sf"/>
</dbReference>
<dbReference type="Proteomes" id="UP001295794">
    <property type="component" value="Unassembled WGS sequence"/>
</dbReference>
<evidence type="ECO:0000313" key="2">
    <source>
        <dbReference type="Proteomes" id="UP001295794"/>
    </source>
</evidence>
<sequence length="740" mass="84010">MHSDPLPFEGDAPDAHKLIYEVYENTFISSMAWKVAGSTNHIAVACWRTLCREKEEEEKARNALLGPGNGAIRTLDLFPIQIVDVVYEVLSHLHPLDLSHVARANKFFRGLLLSPHANSIWRAAFDIDVVEDQNIFSIPTCPYHIPGRRWAKLLFGADICEFCDASDTRPDYTIYRRLCTSCMNQELSPGVPGYDSFHSVQALVPQSYRHDGRQIRPNSALGRMWPGDGADFARKYTYLAEQSPSSEGSFSDSEASTPLQMFVVRSKKILRETEDRALEAMDWAENITDNVFWDAQIRAHAVTKRAIKRLIEEGHNAQDVSLAAENRFSESVHLMHFPRLTSRRWHKIRPYLLPLVESHREARLLQQRLDLIQRRKVTFLAAVAQVLSNAPHQTWVYNPPSYTLETMAGVSELLNDPSDGELAPNDLRISDILSVLGQFVANWRHEKKRLLASLLPRSEENPDIQRLDLVTSVFTCLGSWSDWSLNTSGRSLIGWAGAGSHLQCRSLEVYWDRRLHYCSEGASAAVELMRLVGLDPATTTVDQMDMVCGTGRLCGNEKRFICMLCPAVSCKGGVGRPVMHWRECVAHVIKQVRDSNNEAHRSPSWGLLSEEAAAHIRRFETLDPYVLNDAWFCALCPAHYDNYRPRAEVLQHVRDQHHIARPLDGAHYLHNPSVNRTPRSPVMLAQEGQIPEFRCKHCPPGATRLYPLRSITRHLADSHAIARPDERDWKVVRQILRVTV</sequence>
<organism evidence="1 2">
    <name type="scientific">Mycena citricolor</name>
    <dbReference type="NCBI Taxonomy" id="2018698"/>
    <lineage>
        <taxon>Eukaryota</taxon>
        <taxon>Fungi</taxon>
        <taxon>Dikarya</taxon>
        <taxon>Basidiomycota</taxon>
        <taxon>Agaricomycotina</taxon>
        <taxon>Agaricomycetes</taxon>
        <taxon>Agaricomycetidae</taxon>
        <taxon>Agaricales</taxon>
        <taxon>Marasmiineae</taxon>
        <taxon>Mycenaceae</taxon>
        <taxon>Mycena</taxon>
    </lineage>
</organism>
<protein>
    <recommendedName>
        <fullName evidence="3">F-box domain-containing protein</fullName>
    </recommendedName>
</protein>
<proteinExistence type="predicted"/>
<evidence type="ECO:0008006" key="3">
    <source>
        <dbReference type="Google" id="ProtNLM"/>
    </source>
</evidence>
<gene>
    <name evidence="1" type="ORF">MYCIT1_LOCUS27592</name>
</gene>
<name>A0AAD2Q5G3_9AGAR</name>
<evidence type="ECO:0000313" key="1">
    <source>
        <dbReference type="EMBL" id="CAK5278306.1"/>
    </source>
</evidence>
<dbReference type="SUPFAM" id="SSF81383">
    <property type="entry name" value="F-box domain"/>
    <property type="match status" value="1"/>
</dbReference>
<reference evidence="1" key="1">
    <citation type="submission" date="2023-11" db="EMBL/GenBank/DDBJ databases">
        <authorList>
            <person name="De Vega J J."/>
            <person name="De Vega J J."/>
        </authorList>
    </citation>
    <scope>NUCLEOTIDE SEQUENCE</scope>
</reference>
<comment type="caution">
    <text evidence="1">The sequence shown here is derived from an EMBL/GenBank/DDBJ whole genome shotgun (WGS) entry which is preliminary data.</text>
</comment>
<keyword evidence="2" id="KW-1185">Reference proteome</keyword>
<dbReference type="AlphaFoldDB" id="A0AAD2Q5G3"/>
<accession>A0AAD2Q5G3</accession>
<dbReference type="EMBL" id="CAVNYO010000421">
    <property type="protein sequence ID" value="CAK5278306.1"/>
    <property type="molecule type" value="Genomic_DNA"/>
</dbReference>